<gene>
    <name evidence="1" type="ORF">AB8U03_10740</name>
</gene>
<dbReference type="Proteomes" id="UP001564657">
    <property type="component" value="Unassembled WGS sequence"/>
</dbReference>
<comment type="caution">
    <text evidence="1">The sequence shown here is derived from an EMBL/GenBank/DDBJ whole genome shotgun (WGS) entry which is preliminary data.</text>
</comment>
<dbReference type="InterPro" id="IPR010349">
    <property type="entry name" value="Asparaginase_II"/>
</dbReference>
<dbReference type="RefSeq" id="WP_369704560.1">
    <property type="nucleotide sequence ID" value="NZ_JBGEWD010000009.1"/>
</dbReference>
<dbReference type="Pfam" id="PF06089">
    <property type="entry name" value="Asparaginase_II"/>
    <property type="match status" value="1"/>
</dbReference>
<keyword evidence="1" id="KW-0378">Hydrolase</keyword>
<protein>
    <submittedName>
        <fullName evidence="1">Asparaginase</fullName>
        <ecNumber evidence="1">3.5.1.1</ecNumber>
    </submittedName>
</protein>
<accession>A0ABV4BPG3</accession>
<keyword evidence="2" id="KW-1185">Reference proteome</keyword>
<proteinExistence type="predicted"/>
<dbReference type="EC" id="3.5.1.1" evidence="1"/>
<evidence type="ECO:0000313" key="1">
    <source>
        <dbReference type="EMBL" id="MEY8000669.1"/>
    </source>
</evidence>
<reference evidence="1 2" key="1">
    <citation type="submission" date="2024-08" db="EMBL/GenBank/DDBJ databases">
        <title>Clostridium lapicellarii sp. nov., and Clostridium renhuaiense sp. nov., two species isolated from the mud in a fermentation cellar used for producing sauce-flavour Chinese liquors.</title>
        <authorList>
            <person name="Yang F."/>
            <person name="Wang H."/>
            <person name="Chen L.Q."/>
            <person name="Zhou N."/>
            <person name="Lu J.J."/>
            <person name="Pu X.X."/>
            <person name="Wan B."/>
            <person name="Wang L."/>
            <person name="Liu S.J."/>
        </authorList>
    </citation>
    <scope>NUCLEOTIDE SEQUENCE [LARGE SCALE GENOMIC DNA]</scope>
    <source>
        <strain evidence="1 2">MT-5</strain>
    </source>
</reference>
<name>A0ABV4BPG3_9CLOT</name>
<dbReference type="PANTHER" id="PTHR42110">
    <property type="entry name" value="L-ASPARAGINASE, PUTATIVE (AFU_ORTHOLOGUE AFUA_3G11890)-RELATED"/>
    <property type="match status" value="1"/>
</dbReference>
<sequence>MVILSADRIFNAVNNAPEMIAGTNGFCTEVIKNTNKIIGKFGAEGMYCIGIKGMNLGIAIKIEDGSTRAIWPTVVKCLEDLNVLDQNEKNVLNKYRYGKNLNNVGEKIGEVFPDFSLKKNF</sequence>
<dbReference type="GO" id="GO:0004067">
    <property type="term" value="F:asparaginase activity"/>
    <property type="evidence" value="ECO:0007669"/>
    <property type="project" value="UniProtKB-EC"/>
</dbReference>
<dbReference type="PANTHER" id="PTHR42110:SF1">
    <property type="entry name" value="L-ASPARAGINASE, PUTATIVE (AFU_ORTHOLOGUE AFUA_3G11890)-RELATED"/>
    <property type="match status" value="1"/>
</dbReference>
<evidence type="ECO:0000313" key="2">
    <source>
        <dbReference type="Proteomes" id="UP001564657"/>
    </source>
</evidence>
<dbReference type="EMBL" id="JBGEWD010000009">
    <property type="protein sequence ID" value="MEY8000669.1"/>
    <property type="molecule type" value="Genomic_DNA"/>
</dbReference>
<organism evidence="1 2">
    <name type="scientific">Clostridium moutaii</name>
    <dbReference type="NCBI Taxonomy" id="3240932"/>
    <lineage>
        <taxon>Bacteria</taxon>
        <taxon>Bacillati</taxon>
        <taxon>Bacillota</taxon>
        <taxon>Clostridia</taxon>
        <taxon>Eubacteriales</taxon>
        <taxon>Clostridiaceae</taxon>
        <taxon>Clostridium</taxon>
    </lineage>
</organism>